<feature type="compositionally biased region" description="Basic and acidic residues" evidence="1">
    <location>
        <begin position="817"/>
        <end position="835"/>
    </location>
</feature>
<feature type="region of interest" description="Disordered" evidence="1">
    <location>
        <begin position="158"/>
        <end position="179"/>
    </location>
</feature>
<evidence type="ECO:0000256" key="1">
    <source>
        <dbReference type="SAM" id="MobiDB-lite"/>
    </source>
</evidence>
<proteinExistence type="predicted"/>
<protein>
    <submittedName>
        <fullName evidence="3">Uncharacterized protein PF11_0213-like</fullName>
    </submittedName>
</protein>
<feature type="compositionally biased region" description="Low complexity" evidence="1">
    <location>
        <begin position="30"/>
        <end position="47"/>
    </location>
</feature>
<feature type="region of interest" description="Disordered" evidence="1">
    <location>
        <begin position="707"/>
        <end position="749"/>
    </location>
</feature>
<feature type="region of interest" description="Disordered" evidence="1">
    <location>
        <begin position="24"/>
        <end position="49"/>
    </location>
</feature>
<feature type="compositionally biased region" description="Polar residues" evidence="1">
    <location>
        <begin position="435"/>
        <end position="453"/>
    </location>
</feature>
<feature type="region of interest" description="Disordered" evidence="1">
    <location>
        <begin position="326"/>
        <end position="460"/>
    </location>
</feature>
<feature type="compositionally biased region" description="Basic and acidic residues" evidence="1">
    <location>
        <begin position="333"/>
        <end position="352"/>
    </location>
</feature>
<feature type="region of interest" description="Disordered" evidence="1">
    <location>
        <begin position="812"/>
        <end position="835"/>
    </location>
</feature>
<feature type="region of interest" description="Disordered" evidence="1">
    <location>
        <begin position="1170"/>
        <end position="1190"/>
    </location>
</feature>
<accession>A0ABM1MQL5</accession>
<gene>
    <name evidence="3" type="primary">LOC108562879</name>
</gene>
<dbReference type="GeneID" id="108562879"/>
<evidence type="ECO:0000313" key="2">
    <source>
        <dbReference type="Proteomes" id="UP000695000"/>
    </source>
</evidence>
<evidence type="ECO:0000313" key="3">
    <source>
        <dbReference type="RefSeq" id="XP_017776865.1"/>
    </source>
</evidence>
<keyword evidence="2" id="KW-1185">Reference proteome</keyword>
<organism evidence="2 3">
    <name type="scientific">Nicrophorus vespilloides</name>
    <name type="common">Boreal carrion beetle</name>
    <dbReference type="NCBI Taxonomy" id="110193"/>
    <lineage>
        <taxon>Eukaryota</taxon>
        <taxon>Metazoa</taxon>
        <taxon>Ecdysozoa</taxon>
        <taxon>Arthropoda</taxon>
        <taxon>Hexapoda</taxon>
        <taxon>Insecta</taxon>
        <taxon>Pterygota</taxon>
        <taxon>Neoptera</taxon>
        <taxon>Endopterygota</taxon>
        <taxon>Coleoptera</taxon>
        <taxon>Polyphaga</taxon>
        <taxon>Staphyliniformia</taxon>
        <taxon>Silphidae</taxon>
        <taxon>Nicrophorinae</taxon>
        <taxon>Nicrophorus</taxon>
    </lineage>
</organism>
<feature type="region of interest" description="Disordered" evidence="1">
    <location>
        <begin position="235"/>
        <end position="259"/>
    </location>
</feature>
<name>A0ABM1MQL5_NICVS</name>
<feature type="compositionally biased region" description="Basic and acidic residues" evidence="1">
    <location>
        <begin position="406"/>
        <end position="433"/>
    </location>
</feature>
<sequence>MQVSSDNGRKRINFDVVPINAVKGKKRKVSVSSTDSSSDSSTLNKASISKKVKCKKRKMDFSIPNILGMDCQTTPKCRPKRDYHEIEDILSECEMELKSKTDKLNKSLPSKLSKPLKAPRKSKFAIIETSDSDVSANVKTQKSNICGETVQGTKEILPEIDKQIPSTSSKKKSNKNKKEDFQNLLKLIENDFSKEPNYESDKSTSKRKRSISINELKDLLSEDIASDIPKRINKETNAGALTNSEKPIKGKKKKSFNKSIENNAEQRATITKDENLINIIDMVTVNQKDHPANKSVKDNKSLRKVNEELAINPKEQVDANILVIKQSKGSTNTKRENPKRTLKKSSKEKEENENVISLDLLTNGLKLEKDNSPNDDRKHEKKKTSKAIICPKELMSSKESINTNRDNTRKDDEELTNAKEHDDSNILRIKESPESELSNSDENLQEANLTKGNVNKKRKKIQLSKRSNIMDNKELNVLDSSTSPINQKKSVEETITSLNESMNIKIEECINEQDIHHEFMIKQSPQASESEMDNGNCTDNEDEQLLEIRSTVDLKQFTRNTVLCLNDINSDSECIAQNDNNILSQQTANKITEETRSAIPTETCKNVSIANVKTLQKSNISGETAQGVQEILPGIDKQIPSTSSKNKASKRKSNKNKKEDFQNLLKLIENDFSKEPNYESDKSTSKRKRSISINELKDLLYEDIASDNPKRINKEPNAGALTDSEKRTKGKKKKSFNKSIENNAEQRATTTNDENIINIIDVVTVNQKDHPADKSVKGNKSLRKVNEELAINPKEQVDGNILVIKESTGSVKQTTNTKRENPKRAFKKSSTEKEEHENVINLDLLTNGLKLEKDNSPNGDRKHVKKKASTIIICPNELMSSKESINTNREKTRTDDEELTKDNKRKKKQISKGNNIMDNKELNVLDSSTLPINQKKSVEETIRSLNESMNIKMEECINEQDVHHEFMIKQSPQASESEMDNGNCTDNEDEQLLAIRSPTVDLKQFTRNTVLCFNEINSDSEFIAQNDNILSQQTANKITEETRSAVPTESCKTSECKKNVVEIFKKPRLAETIEHNNADVEQQLPINDMQMSFSDDELNNSLVIKSFNRKNYLKTKKRRVSVSRHDEVISSKLNLNNTIMSSSIHFDPVNDAAQTSTQNTKLDVLSSIKMDSAKPGSSKNDMMSSDEDEETNDGAFKEMLKIEITTNEVLPPSEVNDVHDKLVCESVIKDKNQSELENKFSALDSIYEDCVQSLKKCKTEIKGKSKRKLLYLGKQDLSRVLKNEQSKLVKNAERGCRPKRNIKNIGFDTQKMITEAVRMAILKKDWDSIPYLLSHAMEMGNNYFSGYISETLMMYLMVRRNEGNNEELLEECKKLMFRKRTEKDKISELMMHLDE</sequence>
<reference evidence="3" key="1">
    <citation type="submission" date="2025-08" db="UniProtKB">
        <authorList>
            <consortium name="RefSeq"/>
        </authorList>
    </citation>
    <scope>IDENTIFICATION</scope>
    <source>
        <tissue evidence="3">Whole Larva</tissue>
    </source>
</reference>
<feature type="compositionally biased region" description="Basic and acidic residues" evidence="1">
    <location>
        <begin position="366"/>
        <end position="378"/>
    </location>
</feature>
<feature type="region of interest" description="Disordered" evidence="1">
    <location>
        <begin position="631"/>
        <end position="660"/>
    </location>
</feature>
<dbReference type="RefSeq" id="XP_017776865.1">
    <property type="nucleotide sequence ID" value="XM_017921376.1"/>
</dbReference>
<feature type="region of interest" description="Disordered" evidence="1">
    <location>
        <begin position="880"/>
        <end position="919"/>
    </location>
</feature>
<dbReference type="Proteomes" id="UP000695000">
    <property type="component" value="Unplaced"/>
</dbReference>